<dbReference type="OrthoDB" id="1733640at2759"/>
<dbReference type="GO" id="GO:0000166">
    <property type="term" value="F:nucleotide binding"/>
    <property type="evidence" value="ECO:0007669"/>
    <property type="project" value="UniProtKB-KW"/>
</dbReference>
<dbReference type="Pfam" id="PF23559">
    <property type="entry name" value="WHD_DRP"/>
    <property type="match status" value="1"/>
</dbReference>
<evidence type="ECO:0000256" key="1">
    <source>
        <dbReference type="ARBA" id="ARBA00022737"/>
    </source>
</evidence>
<dbReference type="PROSITE" id="PS51450">
    <property type="entry name" value="LRR"/>
    <property type="match status" value="1"/>
</dbReference>
<dbReference type="AlphaFoldDB" id="A0A834WKW6"/>
<evidence type="ECO:0000259" key="4">
    <source>
        <dbReference type="Pfam" id="PF18052"/>
    </source>
</evidence>
<dbReference type="PANTHER" id="PTHR47186:SF43">
    <property type="entry name" value="TYPE DISEASE RESISTANCE PROTEIN CNL-J3, PUTATIVE-RELATED"/>
    <property type="match status" value="1"/>
</dbReference>
<keyword evidence="8" id="KW-1185">Reference proteome</keyword>
<feature type="domain" description="Disease resistance N-terminal" evidence="4">
    <location>
        <begin position="11"/>
        <end position="100"/>
    </location>
</feature>
<name>A0A834WKW6_9FABA</name>
<dbReference type="InterPro" id="IPR032675">
    <property type="entry name" value="LRR_dom_sf"/>
</dbReference>
<feature type="domain" description="Disease resistance protein winged helix" evidence="5">
    <location>
        <begin position="159"/>
        <end position="198"/>
    </location>
</feature>
<dbReference type="InterPro" id="IPR058922">
    <property type="entry name" value="WHD_DRP"/>
</dbReference>
<evidence type="ECO:0000259" key="6">
    <source>
        <dbReference type="Pfam" id="PF25019"/>
    </source>
</evidence>
<dbReference type="InterPro" id="IPR056789">
    <property type="entry name" value="LRR_R13L1-DRL21"/>
</dbReference>
<gene>
    <name evidence="7" type="ORF">G2W53_022802</name>
</gene>
<dbReference type="Proteomes" id="UP000634136">
    <property type="component" value="Unassembled WGS sequence"/>
</dbReference>
<keyword evidence="1" id="KW-0677">Repeat</keyword>
<organism evidence="7 8">
    <name type="scientific">Senna tora</name>
    <dbReference type="NCBI Taxonomy" id="362788"/>
    <lineage>
        <taxon>Eukaryota</taxon>
        <taxon>Viridiplantae</taxon>
        <taxon>Streptophyta</taxon>
        <taxon>Embryophyta</taxon>
        <taxon>Tracheophyta</taxon>
        <taxon>Spermatophyta</taxon>
        <taxon>Magnoliopsida</taxon>
        <taxon>eudicotyledons</taxon>
        <taxon>Gunneridae</taxon>
        <taxon>Pentapetalae</taxon>
        <taxon>rosids</taxon>
        <taxon>fabids</taxon>
        <taxon>Fabales</taxon>
        <taxon>Fabaceae</taxon>
        <taxon>Caesalpinioideae</taxon>
        <taxon>Cassia clade</taxon>
        <taxon>Senna</taxon>
    </lineage>
</organism>
<dbReference type="SUPFAM" id="SSF52058">
    <property type="entry name" value="L domain-like"/>
    <property type="match status" value="2"/>
</dbReference>
<evidence type="ECO:0000313" key="7">
    <source>
        <dbReference type="EMBL" id="KAF7824658.1"/>
    </source>
</evidence>
<comment type="caution">
    <text evidence="7">The sequence shown here is derived from an EMBL/GenBank/DDBJ whole genome shotgun (WGS) entry which is preliminary data.</text>
</comment>
<dbReference type="GO" id="GO:0006952">
    <property type="term" value="P:defense response"/>
    <property type="evidence" value="ECO:0007669"/>
    <property type="project" value="UniProtKB-KW"/>
</dbReference>
<dbReference type="Pfam" id="PF25019">
    <property type="entry name" value="LRR_R13L1-DRL21"/>
    <property type="match status" value="1"/>
</dbReference>
<dbReference type="PANTHER" id="PTHR47186">
    <property type="entry name" value="LEUCINE-RICH REPEAT-CONTAINING PROTEIN 57"/>
    <property type="match status" value="1"/>
</dbReference>
<dbReference type="EMBL" id="JAAIUW010000007">
    <property type="protein sequence ID" value="KAF7824658.1"/>
    <property type="molecule type" value="Genomic_DNA"/>
</dbReference>
<dbReference type="Gene3D" id="1.20.5.4130">
    <property type="match status" value="1"/>
</dbReference>
<accession>A0A834WKW6</accession>
<keyword evidence="3" id="KW-0611">Plant defense</keyword>
<keyword evidence="2" id="KW-0547">Nucleotide-binding</keyword>
<proteinExistence type="predicted"/>
<protein>
    <submittedName>
        <fullName evidence="7">Putative disease resistance protein</fullName>
    </submittedName>
</protein>
<evidence type="ECO:0000259" key="5">
    <source>
        <dbReference type="Pfam" id="PF23559"/>
    </source>
</evidence>
<evidence type="ECO:0000256" key="2">
    <source>
        <dbReference type="ARBA" id="ARBA00022741"/>
    </source>
</evidence>
<dbReference type="Pfam" id="PF18052">
    <property type="entry name" value="Rx_N"/>
    <property type="match status" value="1"/>
</dbReference>
<dbReference type="InterPro" id="IPR041118">
    <property type="entry name" value="Rx_N"/>
</dbReference>
<dbReference type="Gene3D" id="3.80.10.10">
    <property type="entry name" value="Ribonuclease Inhibitor"/>
    <property type="match status" value="3"/>
</dbReference>
<evidence type="ECO:0000256" key="3">
    <source>
        <dbReference type="ARBA" id="ARBA00022821"/>
    </source>
</evidence>
<sequence length="986" mass="112839">MAAELVGGALLSAFLQVAFDRLASPDILHFFRRRRLDDTLLNNLKIKLLFINSLVDDAEQKQISNTYVQAWVDELKDAVYDAEFILDEIDYEVTKRKVEEAELQETAFNKVRNFFSASVSSFNKQVETRMRKVLEKLEYLASQKDILQLKERGGGAGFQNAREVGEQFFNVLLSRSFFQRSTEDETRFVMHDLINDLAKDVSGKFCHRMEIDKAYNLTEKTRHVSHLRNDLETSERFKDIFLAKRLHTFLPLSMHDQRQTGYFRLISRNMIHDLLSNFRCLRVLSLSGYCNNVNLPDSVGNLKHLRYLDLSGSKVKKLPDSICLLYNLQTLKLRYCELLEKLPLDLHKLINLRHLDFSKTKVKEMPKKLGNLKNLQILSSFHVGKCSETNIKQLKELNIRGAISILELQNIVYPMDAFESNFKNKMYLEELSLEWSVNNNQSQDDKDVLEKLQPHQNLKKLSIRNYGGIEFPDWLADLSLSNVVSLKLSNCKNCLSLPSLGLLTSLKSLSIIGFDSVVAIGPEFYGNTSCTIPFGSLRILRFKDMVGWEKWNCENVSGIFLHLQELSLENCPKLKEEFPVQLPSLEKLIIECSEHFIPSVSWSPSLKVLGLNGRFTECSSTEKIESTIANTCLEDLTISNCANLEFPLCQYHNFICKMMIERSCDSLRSFPLDLFPKLRSLHLIECSNLEMISVSEGHNHKLTSLTYLAIIKCPKFVSFPKGGILDPKLHTLEIRELESLKSLPRHEEGLLSNLKSLLISECPKLMASQMVWELHNHTSLAWLQIKDTNLECFPDGGLLPPNLTLLGLLHCSNLRRLGNSISHLSALKIFNLFNCPKLQYLPNEGLPSSLSNLKIDGCPLLKKRFHKQKGSDWAMTAHIPHMAIIAEAAPKFYISVHKNQPTYRLQDCSRLHYLLWRLYPPHPLLLFIVEAIVFGSSSSSKIGKERRAPTLEPEFPIQNVVHAAPEHACSFWTAQFVILFHISFYG</sequence>
<feature type="domain" description="R13L1/DRL21-like LRR repeat region" evidence="6">
    <location>
        <begin position="391"/>
        <end position="513"/>
    </location>
</feature>
<dbReference type="InterPro" id="IPR001611">
    <property type="entry name" value="Leu-rich_rpt"/>
</dbReference>
<reference evidence="7" key="1">
    <citation type="submission" date="2020-09" db="EMBL/GenBank/DDBJ databases">
        <title>Genome-Enabled Discovery of Anthraquinone Biosynthesis in Senna tora.</title>
        <authorList>
            <person name="Kang S.-H."/>
            <person name="Pandey R.P."/>
            <person name="Lee C.-M."/>
            <person name="Sim J.-S."/>
            <person name="Jeong J.-T."/>
            <person name="Choi B.-S."/>
            <person name="Jung M."/>
            <person name="Ginzburg D."/>
            <person name="Zhao K."/>
            <person name="Won S.Y."/>
            <person name="Oh T.-J."/>
            <person name="Yu Y."/>
            <person name="Kim N.-H."/>
            <person name="Lee O.R."/>
            <person name="Lee T.-H."/>
            <person name="Bashyal P."/>
            <person name="Kim T.-S."/>
            <person name="Lee W.-H."/>
            <person name="Kawkins C."/>
            <person name="Kim C.-K."/>
            <person name="Kim J.S."/>
            <person name="Ahn B.O."/>
            <person name="Rhee S.Y."/>
            <person name="Sohng J.K."/>
        </authorList>
    </citation>
    <scope>NUCLEOTIDE SEQUENCE</scope>
    <source>
        <tissue evidence="7">Leaf</tissue>
    </source>
</reference>
<evidence type="ECO:0000313" key="8">
    <source>
        <dbReference type="Proteomes" id="UP000634136"/>
    </source>
</evidence>